<accession>V5F4Z7</accession>
<proteinExistence type="predicted"/>
<reference evidence="1 2" key="2">
    <citation type="submission" date="2013-11" db="EMBL/GenBank/DDBJ databases">
        <title>Whole genome shotgun sequence of Vibrio halioticoli NBRC 102217.</title>
        <authorList>
            <person name="Isaki S."/>
            <person name="Kimura A."/>
            <person name="Ohji S."/>
            <person name="Hosoyama A."/>
            <person name="Fujita N."/>
            <person name="Hashimoto M."/>
            <person name="Hosoyama Y."/>
            <person name="Yamazoe A."/>
        </authorList>
    </citation>
    <scope>NUCLEOTIDE SEQUENCE [LARGE SCALE GENOMIC DNA]</scope>
    <source>
        <strain evidence="1 2">NBRC 102217</strain>
    </source>
</reference>
<reference evidence="1 2" key="1">
    <citation type="submission" date="2013-10" db="EMBL/GenBank/DDBJ databases">
        <authorList>
            <person name="Ichikawa N."/>
            <person name="Kimura A."/>
            <person name="Ohji S."/>
            <person name="Hosoyama A."/>
            <person name="Fujita N."/>
        </authorList>
    </citation>
    <scope>NUCLEOTIDE SEQUENCE [LARGE SCALE GENOMIC DNA]</scope>
    <source>
        <strain evidence="1 2">NBRC 102217</strain>
    </source>
</reference>
<dbReference type="AlphaFoldDB" id="V5F4Z7"/>
<dbReference type="Proteomes" id="UP000017800">
    <property type="component" value="Unassembled WGS sequence"/>
</dbReference>
<dbReference type="EMBL" id="BAUJ01000046">
    <property type="protein sequence ID" value="GAD90514.1"/>
    <property type="molecule type" value="Genomic_DNA"/>
</dbReference>
<protein>
    <submittedName>
        <fullName evidence="1">Uncharacterized protein</fullName>
    </submittedName>
</protein>
<name>V5F4Z7_9VIBR</name>
<gene>
    <name evidence="1" type="ORF">VHA01S_046_00230</name>
</gene>
<evidence type="ECO:0000313" key="1">
    <source>
        <dbReference type="EMBL" id="GAD90514.1"/>
    </source>
</evidence>
<keyword evidence="2" id="KW-1185">Reference proteome</keyword>
<sequence>MNPRIIEFHLKYNPNRKNPAEVFHAMGNFISTYQEMGQLIIQSIGYEADFELEMKEVVHGSILARLMICVDEWTQPNSLLRELTGEFTEKEQVSKVLAREKVRLIAKATTCGHHNKVRLEPHFDEREVAMTMDKWSEANKKLMPNEKLTISEEHEDRNNVVPFDPNFRFTGDLKQMYSSIKGHHDGLEVVRVFRPCNLGTAKWEFISEKTGKRYSAEITHKKWLEQYQNNEVNPAAKDSLLVHSEYDVVSIDGEDKIRNAQIKLVIDIIRYTGTQNELPE</sequence>
<dbReference type="OrthoDB" id="5867862at2"/>
<organism evidence="1 2">
    <name type="scientific">Vibrio halioticoli NBRC 102217</name>
    <dbReference type="NCBI Taxonomy" id="1219072"/>
    <lineage>
        <taxon>Bacteria</taxon>
        <taxon>Pseudomonadati</taxon>
        <taxon>Pseudomonadota</taxon>
        <taxon>Gammaproteobacteria</taxon>
        <taxon>Vibrionales</taxon>
        <taxon>Vibrionaceae</taxon>
        <taxon>Vibrio</taxon>
    </lineage>
</organism>
<comment type="caution">
    <text evidence="1">The sequence shown here is derived from an EMBL/GenBank/DDBJ whole genome shotgun (WGS) entry which is preliminary data.</text>
</comment>
<dbReference type="RefSeq" id="WP_023404842.1">
    <property type="nucleotide sequence ID" value="NZ_BAUJ01000046.1"/>
</dbReference>
<evidence type="ECO:0000313" key="2">
    <source>
        <dbReference type="Proteomes" id="UP000017800"/>
    </source>
</evidence>